<comment type="caution">
    <text evidence="1">The sequence shown here is derived from an EMBL/GenBank/DDBJ whole genome shotgun (WGS) entry which is preliminary data.</text>
</comment>
<protein>
    <submittedName>
        <fullName evidence="1">Acyl carrier protein</fullName>
    </submittedName>
</protein>
<evidence type="ECO:0000313" key="2">
    <source>
        <dbReference type="Proteomes" id="UP000646484"/>
    </source>
</evidence>
<proteinExistence type="predicted"/>
<dbReference type="Proteomes" id="UP000646484">
    <property type="component" value="Unassembled WGS sequence"/>
</dbReference>
<name>A0ABR7D466_9BACT</name>
<organism evidence="1 2">
    <name type="scientific">Butyricimonas hominis</name>
    <dbReference type="NCBI Taxonomy" id="2763032"/>
    <lineage>
        <taxon>Bacteria</taxon>
        <taxon>Pseudomonadati</taxon>
        <taxon>Bacteroidota</taxon>
        <taxon>Bacteroidia</taxon>
        <taxon>Bacteroidales</taxon>
        <taxon>Odoribacteraceae</taxon>
        <taxon>Butyricimonas</taxon>
    </lineage>
</organism>
<dbReference type="RefSeq" id="WP_099289779.1">
    <property type="nucleotide sequence ID" value="NZ_JACOOH010000007.1"/>
</dbReference>
<gene>
    <name evidence="1" type="ORF">H8S64_16760</name>
</gene>
<sequence>MQNFIKQFAELFEETDPEVFKAGTKFRELDEWSSLIALALISMIDEEYDIVLNGEDIRDAVTIEDLYNKVLEKK</sequence>
<keyword evidence="2" id="KW-1185">Reference proteome</keyword>
<dbReference type="SUPFAM" id="SSF47336">
    <property type="entry name" value="ACP-like"/>
    <property type="match status" value="1"/>
</dbReference>
<reference evidence="1 2" key="1">
    <citation type="submission" date="2020-08" db="EMBL/GenBank/DDBJ databases">
        <title>Genome public.</title>
        <authorList>
            <person name="Liu C."/>
            <person name="Sun Q."/>
        </authorList>
    </citation>
    <scope>NUCLEOTIDE SEQUENCE [LARGE SCALE GENOMIC DNA]</scope>
    <source>
        <strain evidence="1 2">NSJ-56</strain>
    </source>
</reference>
<accession>A0ABR7D466</accession>
<evidence type="ECO:0000313" key="1">
    <source>
        <dbReference type="EMBL" id="MBC5622746.1"/>
    </source>
</evidence>
<dbReference type="InterPro" id="IPR036736">
    <property type="entry name" value="ACP-like_sf"/>
</dbReference>
<dbReference type="EMBL" id="JACOOH010000007">
    <property type="protein sequence ID" value="MBC5622746.1"/>
    <property type="molecule type" value="Genomic_DNA"/>
</dbReference>
<dbReference type="Gene3D" id="1.10.1200.10">
    <property type="entry name" value="ACP-like"/>
    <property type="match status" value="1"/>
</dbReference>